<gene>
    <name evidence="1" type="ORF">Pint_34883</name>
</gene>
<accession>A0ACC0Y4I9</accession>
<comment type="caution">
    <text evidence="1">The sequence shown here is derived from an EMBL/GenBank/DDBJ whole genome shotgun (WGS) entry which is preliminary data.</text>
</comment>
<organism evidence="1 2">
    <name type="scientific">Pistacia integerrima</name>
    <dbReference type="NCBI Taxonomy" id="434235"/>
    <lineage>
        <taxon>Eukaryota</taxon>
        <taxon>Viridiplantae</taxon>
        <taxon>Streptophyta</taxon>
        <taxon>Embryophyta</taxon>
        <taxon>Tracheophyta</taxon>
        <taxon>Spermatophyta</taxon>
        <taxon>Magnoliopsida</taxon>
        <taxon>eudicotyledons</taxon>
        <taxon>Gunneridae</taxon>
        <taxon>Pentapetalae</taxon>
        <taxon>rosids</taxon>
        <taxon>malvids</taxon>
        <taxon>Sapindales</taxon>
        <taxon>Anacardiaceae</taxon>
        <taxon>Pistacia</taxon>
    </lineage>
</organism>
<sequence>MRLPQVLDKLEQILSVCTSVILSGNDALTEEESRLDSL</sequence>
<protein>
    <submittedName>
        <fullName evidence="1">Uncharacterized protein</fullName>
    </submittedName>
</protein>
<name>A0ACC0Y4I9_9ROSI</name>
<reference evidence="2" key="1">
    <citation type="journal article" date="2023" name="G3 (Bethesda)">
        <title>Genome assembly and association tests identify interacting loci associated with vigor, precocity, and sex in interspecific pistachio rootstocks.</title>
        <authorList>
            <person name="Palmer W."/>
            <person name="Jacygrad E."/>
            <person name="Sagayaradj S."/>
            <person name="Cavanaugh K."/>
            <person name="Han R."/>
            <person name="Bertier L."/>
            <person name="Beede B."/>
            <person name="Kafkas S."/>
            <person name="Golino D."/>
            <person name="Preece J."/>
            <person name="Michelmore R."/>
        </authorList>
    </citation>
    <scope>NUCLEOTIDE SEQUENCE [LARGE SCALE GENOMIC DNA]</scope>
</reference>
<dbReference type="EMBL" id="CM047744">
    <property type="protein sequence ID" value="KAJ0028276.1"/>
    <property type="molecule type" value="Genomic_DNA"/>
</dbReference>
<evidence type="ECO:0000313" key="1">
    <source>
        <dbReference type="EMBL" id="KAJ0028276.1"/>
    </source>
</evidence>
<dbReference type="Proteomes" id="UP001163603">
    <property type="component" value="Chromosome 9"/>
</dbReference>
<keyword evidence="2" id="KW-1185">Reference proteome</keyword>
<proteinExistence type="predicted"/>
<evidence type="ECO:0000313" key="2">
    <source>
        <dbReference type="Proteomes" id="UP001163603"/>
    </source>
</evidence>